<proteinExistence type="predicted"/>
<reference evidence="1" key="1">
    <citation type="submission" date="2019-04" db="EMBL/GenBank/DDBJ databases">
        <title>Genome assembly of Zosterops borbonicus 15179.</title>
        <authorList>
            <person name="Leroy T."/>
            <person name="Anselmetti Y."/>
            <person name="Tilak M.-K."/>
            <person name="Nabholz B."/>
        </authorList>
    </citation>
    <scope>NUCLEOTIDE SEQUENCE</scope>
    <source>
        <strain evidence="1">HGM_15179</strain>
        <tissue evidence="1">Muscle</tissue>
    </source>
</reference>
<dbReference type="EMBL" id="SWJQ01001070">
    <property type="protein sequence ID" value="TRZ09448.1"/>
    <property type="molecule type" value="Genomic_DNA"/>
</dbReference>
<keyword evidence="2" id="KW-1185">Reference proteome</keyword>
<gene>
    <name evidence="1" type="ORF">HGM15179_017658</name>
</gene>
<sequence length="67" mass="7254">MAAGAAQELGEGRGGRGFLGPRVLAEVETMSRGVQDVDKETFQRLLKVLLSSSTLGDMGIYMADFYR</sequence>
<dbReference type="AlphaFoldDB" id="A0A8K1G0I3"/>
<protein>
    <submittedName>
        <fullName evidence="1">Uncharacterized protein</fullName>
    </submittedName>
</protein>
<comment type="caution">
    <text evidence="1">The sequence shown here is derived from an EMBL/GenBank/DDBJ whole genome shotgun (WGS) entry which is preliminary data.</text>
</comment>
<evidence type="ECO:0000313" key="2">
    <source>
        <dbReference type="Proteomes" id="UP000796761"/>
    </source>
</evidence>
<name>A0A8K1G0I3_9PASS</name>
<accession>A0A8K1G0I3</accession>
<dbReference type="Proteomes" id="UP000796761">
    <property type="component" value="Unassembled WGS sequence"/>
</dbReference>
<evidence type="ECO:0000313" key="1">
    <source>
        <dbReference type="EMBL" id="TRZ09448.1"/>
    </source>
</evidence>
<organism evidence="1 2">
    <name type="scientific">Zosterops borbonicus</name>
    <dbReference type="NCBI Taxonomy" id="364589"/>
    <lineage>
        <taxon>Eukaryota</taxon>
        <taxon>Metazoa</taxon>
        <taxon>Chordata</taxon>
        <taxon>Craniata</taxon>
        <taxon>Vertebrata</taxon>
        <taxon>Euteleostomi</taxon>
        <taxon>Archelosauria</taxon>
        <taxon>Archosauria</taxon>
        <taxon>Dinosauria</taxon>
        <taxon>Saurischia</taxon>
        <taxon>Theropoda</taxon>
        <taxon>Coelurosauria</taxon>
        <taxon>Aves</taxon>
        <taxon>Neognathae</taxon>
        <taxon>Neoaves</taxon>
        <taxon>Telluraves</taxon>
        <taxon>Australaves</taxon>
        <taxon>Passeriformes</taxon>
        <taxon>Sylvioidea</taxon>
        <taxon>Zosteropidae</taxon>
        <taxon>Zosterops</taxon>
    </lineage>
</organism>